<sequence>MAPFHQFYHLAGGDMAAINRALIVLLPKKDGATAITDFRPISLIHSVAKLISKVLSMRLAKVIHTIISLAQTAFLKTKCIHDSFLYVQNTVRHLHRRKTPVLLMKLDVE</sequence>
<name>A0A453S8A0_AEGTS</name>
<organism evidence="1 2">
    <name type="scientific">Aegilops tauschii subsp. strangulata</name>
    <name type="common">Goatgrass</name>
    <dbReference type="NCBI Taxonomy" id="200361"/>
    <lineage>
        <taxon>Eukaryota</taxon>
        <taxon>Viridiplantae</taxon>
        <taxon>Streptophyta</taxon>
        <taxon>Embryophyta</taxon>
        <taxon>Tracheophyta</taxon>
        <taxon>Spermatophyta</taxon>
        <taxon>Magnoliopsida</taxon>
        <taxon>Liliopsida</taxon>
        <taxon>Poales</taxon>
        <taxon>Poaceae</taxon>
        <taxon>BOP clade</taxon>
        <taxon>Pooideae</taxon>
        <taxon>Triticodae</taxon>
        <taxon>Triticeae</taxon>
        <taxon>Triticinae</taxon>
        <taxon>Aegilops</taxon>
    </lineage>
</organism>
<dbReference type="Gramene" id="AET7Gv20852400.1">
    <property type="protein sequence ID" value="AET7Gv20852400.1"/>
    <property type="gene ID" value="AET7Gv20852400"/>
</dbReference>
<keyword evidence="2" id="KW-1185">Reference proteome</keyword>
<reference evidence="1" key="3">
    <citation type="journal article" date="2017" name="Nature">
        <title>Genome sequence of the progenitor of the wheat D genome Aegilops tauschii.</title>
        <authorList>
            <person name="Luo M.C."/>
            <person name="Gu Y.Q."/>
            <person name="Puiu D."/>
            <person name="Wang H."/>
            <person name="Twardziok S.O."/>
            <person name="Deal K.R."/>
            <person name="Huo N."/>
            <person name="Zhu T."/>
            <person name="Wang L."/>
            <person name="Wang Y."/>
            <person name="McGuire P.E."/>
            <person name="Liu S."/>
            <person name="Long H."/>
            <person name="Ramasamy R.K."/>
            <person name="Rodriguez J.C."/>
            <person name="Van S.L."/>
            <person name="Yuan L."/>
            <person name="Wang Z."/>
            <person name="Xia Z."/>
            <person name="Xiao L."/>
            <person name="Anderson O.D."/>
            <person name="Ouyang S."/>
            <person name="Liang Y."/>
            <person name="Zimin A.V."/>
            <person name="Pertea G."/>
            <person name="Qi P."/>
            <person name="Bennetzen J.L."/>
            <person name="Dai X."/>
            <person name="Dawson M.W."/>
            <person name="Muller H.G."/>
            <person name="Kugler K."/>
            <person name="Rivarola-Duarte L."/>
            <person name="Spannagl M."/>
            <person name="Mayer K.F.X."/>
            <person name="Lu F.H."/>
            <person name="Bevan M.W."/>
            <person name="Leroy P."/>
            <person name="Li P."/>
            <person name="You F.M."/>
            <person name="Sun Q."/>
            <person name="Liu Z."/>
            <person name="Lyons E."/>
            <person name="Wicker T."/>
            <person name="Salzberg S.L."/>
            <person name="Devos K.M."/>
            <person name="Dvorak J."/>
        </authorList>
    </citation>
    <scope>NUCLEOTIDE SEQUENCE [LARGE SCALE GENOMIC DNA]</scope>
    <source>
        <strain evidence="1">cv. AL8/78</strain>
    </source>
</reference>
<evidence type="ECO:0000313" key="1">
    <source>
        <dbReference type="EnsemblPlants" id="AET7Gv20852400.1"/>
    </source>
</evidence>
<dbReference type="STRING" id="200361.A0A453S8A0"/>
<reference evidence="2" key="1">
    <citation type="journal article" date="2014" name="Science">
        <title>Ancient hybridizations among the ancestral genomes of bread wheat.</title>
        <authorList>
            <consortium name="International Wheat Genome Sequencing Consortium,"/>
            <person name="Marcussen T."/>
            <person name="Sandve S.R."/>
            <person name="Heier L."/>
            <person name="Spannagl M."/>
            <person name="Pfeifer M."/>
            <person name="Jakobsen K.S."/>
            <person name="Wulff B.B."/>
            <person name="Steuernagel B."/>
            <person name="Mayer K.F."/>
            <person name="Olsen O.A."/>
        </authorList>
    </citation>
    <scope>NUCLEOTIDE SEQUENCE [LARGE SCALE GENOMIC DNA]</scope>
    <source>
        <strain evidence="2">cv. AL8/78</strain>
    </source>
</reference>
<reference evidence="2" key="2">
    <citation type="journal article" date="2017" name="Nat. Plants">
        <title>The Aegilops tauschii genome reveals multiple impacts of transposons.</title>
        <authorList>
            <person name="Zhao G."/>
            <person name="Zou C."/>
            <person name="Li K."/>
            <person name="Wang K."/>
            <person name="Li T."/>
            <person name="Gao L."/>
            <person name="Zhang X."/>
            <person name="Wang H."/>
            <person name="Yang Z."/>
            <person name="Liu X."/>
            <person name="Jiang W."/>
            <person name="Mao L."/>
            <person name="Kong X."/>
            <person name="Jiao Y."/>
            <person name="Jia J."/>
        </authorList>
    </citation>
    <scope>NUCLEOTIDE SEQUENCE [LARGE SCALE GENOMIC DNA]</scope>
    <source>
        <strain evidence="2">cv. AL8/78</strain>
    </source>
</reference>
<proteinExistence type="predicted"/>
<reference evidence="1" key="5">
    <citation type="journal article" date="2021" name="G3 (Bethesda)">
        <title>Aegilops tauschii genome assembly Aet v5.0 features greater sequence contiguity and improved annotation.</title>
        <authorList>
            <person name="Wang L."/>
            <person name="Zhu T."/>
            <person name="Rodriguez J.C."/>
            <person name="Deal K.R."/>
            <person name="Dubcovsky J."/>
            <person name="McGuire P.E."/>
            <person name="Lux T."/>
            <person name="Spannagl M."/>
            <person name="Mayer K.F.X."/>
            <person name="Baldrich P."/>
            <person name="Meyers B.C."/>
            <person name="Huo N."/>
            <person name="Gu Y.Q."/>
            <person name="Zhou H."/>
            <person name="Devos K.M."/>
            <person name="Bennetzen J.L."/>
            <person name="Unver T."/>
            <person name="Budak H."/>
            <person name="Gulick P.J."/>
            <person name="Galiba G."/>
            <person name="Kalapos B."/>
            <person name="Nelson D.R."/>
            <person name="Li P."/>
            <person name="You F.M."/>
            <person name="Luo M.C."/>
            <person name="Dvorak J."/>
        </authorList>
    </citation>
    <scope>NUCLEOTIDE SEQUENCE [LARGE SCALE GENOMIC DNA]</scope>
    <source>
        <strain evidence="1">cv. AL8/78</strain>
    </source>
</reference>
<dbReference type="EnsemblPlants" id="AET7Gv20852400.1">
    <property type="protein sequence ID" value="AET7Gv20852400.1"/>
    <property type="gene ID" value="AET7Gv20852400"/>
</dbReference>
<dbReference type="PANTHER" id="PTHR19446">
    <property type="entry name" value="REVERSE TRANSCRIPTASES"/>
    <property type="match status" value="1"/>
</dbReference>
<dbReference type="AlphaFoldDB" id="A0A453S8A0"/>
<evidence type="ECO:0000313" key="2">
    <source>
        <dbReference type="Proteomes" id="UP000015105"/>
    </source>
</evidence>
<protein>
    <submittedName>
        <fullName evidence="1">Uncharacterized protein</fullName>
    </submittedName>
</protein>
<reference evidence="1" key="4">
    <citation type="submission" date="2019-03" db="UniProtKB">
        <authorList>
            <consortium name="EnsemblPlants"/>
        </authorList>
    </citation>
    <scope>IDENTIFICATION</scope>
</reference>
<accession>A0A453S8A0</accession>
<dbReference type="Proteomes" id="UP000015105">
    <property type="component" value="Chromosome 7D"/>
</dbReference>